<comment type="caution">
    <text evidence="2">The sequence shown here is derived from an EMBL/GenBank/DDBJ whole genome shotgun (WGS) entry which is preliminary data.</text>
</comment>
<dbReference type="EMBL" id="PIPP01000003">
    <property type="protein sequence ID" value="RUO37031.1"/>
    <property type="molecule type" value="Genomic_DNA"/>
</dbReference>
<protein>
    <recommendedName>
        <fullName evidence="4">Peptidase</fullName>
    </recommendedName>
</protein>
<accession>A0A432WTD1</accession>
<organism evidence="2 3">
    <name type="scientific">Aliidiomarina shirensis</name>
    <dbReference type="NCBI Taxonomy" id="1048642"/>
    <lineage>
        <taxon>Bacteria</taxon>
        <taxon>Pseudomonadati</taxon>
        <taxon>Pseudomonadota</taxon>
        <taxon>Gammaproteobacteria</taxon>
        <taxon>Alteromonadales</taxon>
        <taxon>Idiomarinaceae</taxon>
        <taxon>Aliidiomarina</taxon>
    </lineage>
</organism>
<gene>
    <name evidence="2" type="ORF">CWE13_08190</name>
</gene>
<dbReference type="Proteomes" id="UP000286934">
    <property type="component" value="Unassembled WGS sequence"/>
</dbReference>
<keyword evidence="1" id="KW-0472">Membrane</keyword>
<dbReference type="InterPro" id="IPR032307">
    <property type="entry name" value="PepSY_TM-like_2"/>
</dbReference>
<proteinExistence type="predicted"/>
<name>A0A432WTD1_9GAMM</name>
<dbReference type="AlphaFoldDB" id="A0A432WTD1"/>
<keyword evidence="3" id="KW-1185">Reference proteome</keyword>
<evidence type="ECO:0000256" key="1">
    <source>
        <dbReference type="SAM" id="Phobius"/>
    </source>
</evidence>
<sequence>MGSMVKWHWVSSALCLAGLLLFAITGITLNHAQSIEAKPRTVTIEKVIPEALLEQLAAVETEQPPEILPREMVNWARQELRLNLANKQAEWSDFDIYFSLPKPGGDAWLSIDRYTGEVIYEDTSRGTIAYLNDLHKGRHTGLVWQWFLDIFAVACVIFSVTGLLLLHKFARNRWSTWPLVSLGVVLPAVLLLLFTHG</sequence>
<feature type="transmembrane region" description="Helical" evidence="1">
    <location>
        <begin position="143"/>
        <end position="165"/>
    </location>
</feature>
<keyword evidence="1" id="KW-0812">Transmembrane</keyword>
<reference evidence="3" key="1">
    <citation type="journal article" date="2018" name="Front. Microbiol.">
        <title>Genome-Based Analysis Reveals the Taxonomy and Diversity of the Family Idiomarinaceae.</title>
        <authorList>
            <person name="Liu Y."/>
            <person name="Lai Q."/>
            <person name="Shao Z."/>
        </authorList>
    </citation>
    <scope>NUCLEOTIDE SEQUENCE [LARGE SCALE GENOMIC DNA]</scope>
    <source>
        <strain evidence="3">AIS</strain>
    </source>
</reference>
<dbReference type="PANTHER" id="PTHR40115:SF1">
    <property type="entry name" value="INNER MEMBRANE PROTEIN WITH PEPSY TM HELIX"/>
    <property type="match status" value="1"/>
</dbReference>
<dbReference type="OrthoDB" id="27171at2"/>
<dbReference type="Pfam" id="PF16357">
    <property type="entry name" value="PepSY_TM_like_2"/>
    <property type="match status" value="1"/>
</dbReference>
<evidence type="ECO:0000313" key="3">
    <source>
        <dbReference type="Proteomes" id="UP000286934"/>
    </source>
</evidence>
<evidence type="ECO:0000313" key="2">
    <source>
        <dbReference type="EMBL" id="RUO37031.1"/>
    </source>
</evidence>
<evidence type="ECO:0008006" key="4">
    <source>
        <dbReference type="Google" id="ProtNLM"/>
    </source>
</evidence>
<feature type="transmembrane region" description="Helical" evidence="1">
    <location>
        <begin position="177"/>
        <end position="195"/>
    </location>
</feature>
<dbReference type="PANTHER" id="PTHR40115">
    <property type="entry name" value="INNER MEMBRANE PROTEIN WITH PEPSY TM HELIX"/>
    <property type="match status" value="1"/>
</dbReference>
<keyword evidence="1" id="KW-1133">Transmembrane helix</keyword>